<dbReference type="PANTHER" id="PTHR11360:SF119">
    <property type="entry name" value="MONOCARBOXYLATE TRANSPORTER 10"/>
    <property type="match status" value="1"/>
</dbReference>
<comment type="subcellular location">
    <subcellularLocation>
        <location evidence="1">Membrane</location>
        <topology evidence="1">Multi-pass membrane protein</topology>
    </subcellularLocation>
</comment>
<name>A0AAD6F625_9TELE</name>
<proteinExistence type="predicted"/>
<dbReference type="Pfam" id="PF07690">
    <property type="entry name" value="MFS_1"/>
    <property type="match status" value="1"/>
</dbReference>
<dbReference type="Gene3D" id="3.30.250.20">
    <property type="entry name" value="L1 transposable element, C-terminal domain"/>
    <property type="match status" value="1"/>
</dbReference>
<dbReference type="InterPro" id="IPR036259">
    <property type="entry name" value="MFS_trans_sf"/>
</dbReference>
<feature type="transmembrane region" description="Helical" evidence="2">
    <location>
        <begin position="50"/>
        <end position="67"/>
    </location>
</feature>
<evidence type="ECO:0000256" key="1">
    <source>
        <dbReference type="ARBA" id="ARBA00004141"/>
    </source>
</evidence>
<accession>A0AAD6F625</accession>
<dbReference type="AlphaFoldDB" id="A0AAD6F625"/>
<dbReference type="PANTHER" id="PTHR11360">
    <property type="entry name" value="MONOCARBOXYLATE TRANSPORTER"/>
    <property type="match status" value="1"/>
</dbReference>
<gene>
    <name evidence="3" type="ORF">JOQ06_026312</name>
</gene>
<feature type="transmembrane region" description="Helical" evidence="2">
    <location>
        <begin position="140"/>
        <end position="158"/>
    </location>
</feature>
<comment type="caution">
    <text evidence="3">The sequence shown here is derived from an EMBL/GenBank/DDBJ whole genome shotgun (WGS) entry which is preliminary data.</text>
</comment>
<dbReference type="InterPro" id="IPR042566">
    <property type="entry name" value="L1_C"/>
</dbReference>
<dbReference type="EMBL" id="JAPTMU010000087">
    <property type="protein sequence ID" value="KAJ4922077.1"/>
    <property type="molecule type" value="Genomic_DNA"/>
</dbReference>
<dbReference type="Proteomes" id="UP001219934">
    <property type="component" value="Unassembled WGS sequence"/>
</dbReference>
<feature type="transmembrane region" description="Helical" evidence="2">
    <location>
        <begin position="105"/>
        <end position="128"/>
    </location>
</feature>
<evidence type="ECO:0000313" key="4">
    <source>
        <dbReference type="Proteomes" id="UP001219934"/>
    </source>
</evidence>
<keyword evidence="2" id="KW-1133">Transmembrane helix</keyword>
<evidence type="ECO:0000256" key="2">
    <source>
        <dbReference type="SAM" id="Phobius"/>
    </source>
</evidence>
<organism evidence="3 4">
    <name type="scientific">Pogonophryne albipinna</name>
    <dbReference type="NCBI Taxonomy" id="1090488"/>
    <lineage>
        <taxon>Eukaryota</taxon>
        <taxon>Metazoa</taxon>
        <taxon>Chordata</taxon>
        <taxon>Craniata</taxon>
        <taxon>Vertebrata</taxon>
        <taxon>Euteleostomi</taxon>
        <taxon>Actinopterygii</taxon>
        <taxon>Neopterygii</taxon>
        <taxon>Teleostei</taxon>
        <taxon>Neoteleostei</taxon>
        <taxon>Acanthomorphata</taxon>
        <taxon>Eupercaria</taxon>
        <taxon>Perciformes</taxon>
        <taxon>Notothenioidei</taxon>
        <taxon>Pogonophryne</taxon>
    </lineage>
</organism>
<sequence>TVNLQASHESQCFYVTAAAEPCHSCAHPCPNCPQMKHVEERFGKEASKEVLLMCIGITSGVGRLIFGRAADYVNGVNKVYLQVASFFVIGLMSMMIPLCNIFGGLIAVCLLMGLFDGCFICIMAPIAFELVGDKDVSQAIGFLLGLMSVPMTVGPPIAELHIERAHRSLVPKPPGGPGDKPRSIIIRFNRYKVKEEILRRAWGKKQVFLNGRIIYFDQDYPPAVLQKRKEYSEAKRVLKQNKIRFQTPFPAKLRVYYEDGTQLYQTVDEATTDMNKRGLLVRVTKSKESLTEQLARYAWKVVGGSEPQGAEDAREQGIREKLRIFRREPSPPSEEM</sequence>
<feature type="transmembrane region" description="Helical" evidence="2">
    <location>
        <begin position="79"/>
        <end position="98"/>
    </location>
</feature>
<keyword evidence="4" id="KW-1185">Reference proteome</keyword>
<feature type="non-terminal residue" evidence="3">
    <location>
        <position position="336"/>
    </location>
</feature>
<dbReference type="InterPro" id="IPR050327">
    <property type="entry name" value="Proton-linked_MCT"/>
</dbReference>
<protein>
    <submittedName>
        <fullName evidence="3">Uncharacterized protein</fullName>
    </submittedName>
</protein>
<dbReference type="GO" id="GO:0022857">
    <property type="term" value="F:transmembrane transporter activity"/>
    <property type="evidence" value="ECO:0007669"/>
    <property type="project" value="InterPro"/>
</dbReference>
<dbReference type="SUPFAM" id="SSF103473">
    <property type="entry name" value="MFS general substrate transporter"/>
    <property type="match status" value="1"/>
</dbReference>
<dbReference type="Gene3D" id="1.20.1250.20">
    <property type="entry name" value="MFS general substrate transporter like domains"/>
    <property type="match status" value="1"/>
</dbReference>
<dbReference type="GO" id="GO:0016323">
    <property type="term" value="C:basolateral plasma membrane"/>
    <property type="evidence" value="ECO:0007669"/>
    <property type="project" value="TreeGrafter"/>
</dbReference>
<keyword evidence="2" id="KW-0472">Membrane</keyword>
<reference evidence="3" key="1">
    <citation type="submission" date="2022-11" db="EMBL/GenBank/DDBJ databases">
        <title>Chromosome-level genome of Pogonophryne albipinna.</title>
        <authorList>
            <person name="Jo E."/>
        </authorList>
    </citation>
    <scope>NUCLEOTIDE SEQUENCE</scope>
    <source>
        <strain evidence="3">SGF0006</strain>
        <tissue evidence="3">Muscle</tissue>
    </source>
</reference>
<keyword evidence="2" id="KW-0812">Transmembrane</keyword>
<evidence type="ECO:0000313" key="3">
    <source>
        <dbReference type="EMBL" id="KAJ4922077.1"/>
    </source>
</evidence>
<dbReference type="InterPro" id="IPR011701">
    <property type="entry name" value="MFS"/>
</dbReference>